<evidence type="ECO:0000313" key="2">
    <source>
        <dbReference type="Proteomes" id="UP000319525"/>
    </source>
</evidence>
<proteinExistence type="predicted"/>
<gene>
    <name evidence="1" type="ORF">MTE01_01800</name>
</gene>
<dbReference type="AlphaFoldDB" id="A0A4Y3QGJ0"/>
<dbReference type="Proteomes" id="UP000319525">
    <property type="component" value="Unassembled WGS sequence"/>
</dbReference>
<comment type="caution">
    <text evidence="1">The sequence shown here is derived from an EMBL/GenBank/DDBJ whole genome shotgun (WGS) entry which is preliminary data.</text>
</comment>
<name>A0A4Y3QGJ0_MICTE</name>
<sequence>MPFSRATVAVEPLASMTRPSHQAEGFEAAMQRWIGWTVDEIVRDMASPAFGGVGEMKLRDAAGAGDLGRSGA</sequence>
<reference evidence="1 2" key="1">
    <citation type="submission" date="2019-06" db="EMBL/GenBank/DDBJ databases">
        <title>Whole genome shotgun sequence of Microbacterium testaceum NBRC 12675.</title>
        <authorList>
            <person name="Hosoyama A."/>
            <person name="Uohara A."/>
            <person name="Ohji S."/>
            <person name="Ichikawa N."/>
        </authorList>
    </citation>
    <scope>NUCLEOTIDE SEQUENCE [LARGE SCALE GENOMIC DNA]</scope>
    <source>
        <strain evidence="1 2">NBRC 12675</strain>
    </source>
</reference>
<organism evidence="1 2">
    <name type="scientific">Microbacterium testaceum</name>
    <name type="common">Aureobacterium testaceum</name>
    <name type="synonym">Brevibacterium testaceum</name>
    <dbReference type="NCBI Taxonomy" id="2033"/>
    <lineage>
        <taxon>Bacteria</taxon>
        <taxon>Bacillati</taxon>
        <taxon>Actinomycetota</taxon>
        <taxon>Actinomycetes</taxon>
        <taxon>Micrococcales</taxon>
        <taxon>Microbacteriaceae</taxon>
        <taxon>Microbacterium</taxon>
    </lineage>
</organism>
<accession>A0A4Y3QGJ0</accession>
<evidence type="ECO:0000313" key="1">
    <source>
        <dbReference type="EMBL" id="GEB44235.1"/>
    </source>
</evidence>
<dbReference type="EMBL" id="BJML01000001">
    <property type="protein sequence ID" value="GEB44235.1"/>
    <property type="molecule type" value="Genomic_DNA"/>
</dbReference>
<protein>
    <submittedName>
        <fullName evidence="1">Uncharacterized protein</fullName>
    </submittedName>
</protein>